<name>A0A8S3IGY5_9BILA</name>
<feature type="non-terminal residue" evidence="1">
    <location>
        <position position="1"/>
    </location>
</feature>
<reference evidence="1" key="1">
    <citation type="submission" date="2021-02" db="EMBL/GenBank/DDBJ databases">
        <authorList>
            <person name="Nowell W R."/>
        </authorList>
    </citation>
    <scope>NUCLEOTIDE SEQUENCE</scope>
</reference>
<sequence>AVLELRKQP</sequence>
<organism evidence="1 2">
    <name type="scientific">Rotaria magnacalcarata</name>
    <dbReference type="NCBI Taxonomy" id="392030"/>
    <lineage>
        <taxon>Eukaryota</taxon>
        <taxon>Metazoa</taxon>
        <taxon>Spiralia</taxon>
        <taxon>Gnathifera</taxon>
        <taxon>Rotifera</taxon>
        <taxon>Eurotatoria</taxon>
        <taxon>Bdelloidea</taxon>
        <taxon>Philodinida</taxon>
        <taxon>Philodinidae</taxon>
        <taxon>Rotaria</taxon>
    </lineage>
</organism>
<protein>
    <submittedName>
        <fullName evidence="1">Uncharacterized protein</fullName>
    </submittedName>
</protein>
<dbReference type="EMBL" id="CAJOBI010331102">
    <property type="protein sequence ID" value="CAF5198627.1"/>
    <property type="molecule type" value="Genomic_DNA"/>
</dbReference>
<comment type="caution">
    <text evidence="1">The sequence shown here is derived from an EMBL/GenBank/DDBJ whole genome shotgun (WGS) entry which is preliminary data.</text>
</comment>
<evidence type="ECO:0000313" key="2">
    <source>
        <dbReference type="Proteomes" id="UP000676336"/>
    </source>
</evidence>
<dbReference type="Proteomes" id="UP000676336">
    <property type="component" value="Unassembled WGS sequence"/>
</dbReference>
<accession>A0A8S3IGY5</accession>
<proteinExistence type="predicted"/>
<evidence type="ECO:0000313" key="1">
    <source>
        <dbReference type="EMBL" id="CAF5198627.1"/>
    </source>
</evidence>
<gene>
    <name evidence="1" type="ORF">SMN809_LOCUS74854</name>
</gene>